<dbReference type="InterPro" id="IPR014710">
    <property type="entry name" value="RmlC-like_jellyroll"/>
</dbReference>
<keyword evidence="2" id="KW-0479">Metal-binding</keyword>
<evidence type="ECO:0000256" key="5">
    <source>
        <dbReference type="ARBA" id="ARBA00023004"/>
    </source>
</evidence>
<sequence>MREFILDVELLVEADPRPGVRAADVAEALRDLLHDGDVLRPEHREPAQDGYRQHVVHVDPLSRFSIVSLVWLPGQQTPVHDHVCWCVVGVLQGREEEICYELDEAGVPRQRSTSHNTAGEVCWLVPPNRDVHRVRNNGDGLAVSIHVYGADIGKLGTSINRVYADPVGEHAHSGFPTSDG</sequence>
<evidence type="ECO:0000256" key="4">
    <source>
        <dbReference type="ARBA" id="ARBA00023002"/>
    </source>
</evidence>
<comment type="caution">
    <text evidence="6">The sequence shown here is derived from an EMBL/GenBank/DDBJ whole genome shotgun (WGS) entry which is preliminary data.</text>
</comment>
<dbReference type="PANTHER" id="PTHR12918:SF1">
    <property type="entry name" value="CYSTEINE DIOXYGENASE TYPE 1"/>
    <property type="match status" value="1"/>
</dbReference>
<dbReference type="PANTHER" id="PTHR12918">
    <property type="entry name" value="CYSTEINE DIOXYGENASE"/>
    <property type="match status" value="1"/>
</dbReference>
<dbReference type="Proteomes" id="UP001589693">
    <property type="component" value="Unassembled WGS sequence"/>
</dbReference>
<gene>
    <name evidence="6" type="ORF">ACFFQA_13635</name>
</gene>
<accession>A0ABV5ZXP0</accession>
<dbReference type="Gene3D" id="2.60.120.10">
    <property type="entry name" value="Jelly Rolls"/>
    <property type="match status" value="1"/>
</dbReference>
<evidence type="ECO:0000256" key="2">
    <source>
        <dbReference type="ARBA" id="ARBA00022723"/>
    </source>
</evidence>
<dbReference type="SUPFAM" id="SSF51182">
    <property type="entry name" value="RmlC-like cupins"/>
    <property type="match status" value="1"/>
</dbReference>
<dbReference type="InterPro" id="IPR010300">
    <property type="entry name" value="CDO_1"/>
</dbReference>
<evidence type="ECO:0000256" key="3">
    <source>
        <dbReference type="ARBA" id="ARBA00022964"/>
    </source>
</evidence>
<evidence type="ECO:0000313" key="7">
    <source>
        <dbReference type="Proteomes" id="UP001589693"/>
    </source>
</evidence>
<comment type="similarity">
    <text evidence="1">Belongs to the cysteine dioxygenase family.</text>
</comment>
<evidence type="ECO:0008006" key="8">
    <source>
        <dbReference type="Google" id="ProtNLM"/>
    </source>
</evidence>
<name>A0ABV5ZXP0_9PSEU</name>
<dbReference type="Pfam" id="PF05995">
    <property type="entry name" value="CDO_I"/>
    <property type="match status" value="1"/>
</dbReference>
<keyword evidence="5" id="KW-0408">Iron</keyword>
<keyword evidence="4" id="KW-0560">Oxidoreductase</keyword>
<proteinExistence type="inferred from homology"/>
<organism evidence="6 7">
    <name type="scientific">Allokutzneria oryzae</name>
    <dbReference type="NCBI Taxonomy" id="1378989"/>
    <lineage>
        <taxon>Bacteria</taxon>
        <taxon>Bacillati</taxon>
        <taxon>Actinomycetota</taxon>
        <taxon>Actinomycetes</taxon>
        <taxon>Pseudonocardiales</taxon>
        <taxon>Pseudonocardiaceae</taxon>
        <taxon>Allokutzneria</taxon>
    </lineage>
</organism>
<protein>
    <recommendedName>
        <fullName evidence="8">Cysteine dioxygenase</fullName>
    </recommendedName>
</protein>
<dbReference type="InterPro" id="IPR011051">
    <property type="entry name" value="RmlC_Cupin_sf"/>
</dbReference>
<keyword evidence="3" id="KW-0223">Dioxygenase</keyword>
<reference evidence="6 7" key="1">
    <citation type="submission" date="2024-09" db="EMBL/GenBank/DDBJ databases">
        <authorList>
            <person name="Sun Q."/>
            <person name="Mori K."/>
        </authorList>
    </citation>
    <scope>NUCLEOTIDE SEQUENCE [LARGE SCALE GENOMIC DNA]</scope>
    <source>
        <strain evidence="6 7">TBRC 7907</strain>
    </source>
</reference>
<evidence type="ECO:0000256" key="1">
    <source>
        <dbReference type="ARBA" id="ARBA00006622"/>
    </source>
</evidence>
<dbReference type="EMBL" id="JBHLZU010000010">
    <property type="protein sequence ID" value="MFB9904978.1"/>
    <property type="molecule type" value="Genomic_DNA"/>
</dbReference>
<keyword evidence="7" id="KW-1185">Reference proteome</keyword>
<evidence type="ECO:0000313" key="6">
    <source>
        <dbReference type="EMBL" id="MFB9904978.1"/>
    </source>
</evidence>
<dbReference type="CDD" id="cd10548">
    <property type="entry name" value="cupin_CDO"/>
    <property type="match status" value="1"/>
</dbReference>